<evidence type="ECO:0000313" key="3">
    <source>
        <dbReference type="Proteomes" id="UP000605970"/>
    </source>
</evidence>
<proteinExistence type="predicted"/>
<protein>
    <submittedName>
        <fullName evidence="2">Uncharacterized protein</fullName>
    </submittedName>
</protein>
<dbReference type="InterPro" id="IPR036375">
    <property type="entry name" value="Hemopexin-like_dom_sf"/>
</dbReference>
<accession>A0A8S9ZAV4</accession>
<dbReference type="AlphaFoldDB" id="A0A8S9ZAV4"/>
<dbReference type="Gene3D" id="2.110.10.10">
    <property type="entry name" value="Hemopexin-like domain"/>
    <property type="match status" value="1"/>
</dbReference>
<keyword evidence="3" id="KW-1185">Reference proteome</keyword>
<dbReference type="EMBL" id="JABEBT010000227">
    <property type="protein sequence ID" value="KAF7623563.1"/>
    <property type="molecule type" value="Genomic_DNA"/>
</dbReference>
<reference evidence="2" key="1">
    <citation type="journal article" date="2020" name="Ecol. Evol.">
        <title>Genome structure and content of the rice root-knot nematode (Meloidogyne graminicola).</title>
        <authorList>
            <person name="Phan N.T."/>
            <person name="Danchin E.G.J."/>
            <person name="Klopp C."/>
            <person name="Perfus-Barbeoch L."/>
            <person name="Kozlowski D.K."/>
            <person name="Koutsovoulos G.D."/>
            <person name="Lopez-Roques C."/>
            <person name="Bouchez O."/>
            <person name="Zahm M."/>
            <person name="Besnard G."/>
            <person name="Bellafiore S."/>
        </authorList>
    </citation>
    <scope>NUCLEOTIDE SEQUENCE</scope>
    <source>
        <strain evidence="2">VN-18</strain>
    </source>
</reference>
<feature type="chain" id="PRO_5035728273" evidence="1">
    <location>
        <begin position="22"/>
        <end position="215"/>
    </location>
</feature>
<feature type="signal peptide" evidence="1">
    <location>
        <begin position="1"/>
        <end position="21"/>
    </location>
</feature>
<evidence type="ECO:0000256" key="1">
    <source>
        <dbReference type="SAM" id="SignalP"/>
    </source>
</evidence>
<gene>
    <name evidence="2" type="ORF">Mgra_00010142</name>
</gene>
<dbReference type="SUPFAM" id="SSF50923">
    <property type="entry name" value="Hemopexin-like domain"/>
    <property type="match status" value="1"/>
</dbReference>
<organism evidence="2 3">
    <name type="scientific">Meloidogyne graminicola</name>
    <dbReference type="NCBI Taxonomy" id="189291"/>
    <lineage>
        <taxon>Eukaryota</taxon>
        <taxon>Metazoa</taxon>
        <taxon>Ecdysozoa</taxon>
        <taxon>Nematoda</taxon>
        <taxon>Chromadorea</taxon>
        <taxon>Rhabditida</taxon>
        <taxon>Tylenchina</taxon>
        <taxon>Tylenchomorpha</taxon>
        <taxon>Tylenchoidea</taxon>
        <taxon>Meloidogynidae</taxon>
        <taxon>Meloidogyninae</taxon>
        <taxon>Meloidogyne</taxon>
    </lineage>
</organism>
<comment type="caution">
    <text evidence="2">The sequence shown here is derived from an EMBL/GenBank/DDBJ whole genome shotgun (WGS) entry which is preliminary data.</text>
</comment>
<sequence>MQIIKMFFYFIFTLLFPIINSLNITNCPNSITSAFKVEDNIYIFENQKVWKHNGDEIIDGPYNIKELFFPSPAAINCSVTSSNNIIYLFNYKKVYAYKETNNKFNLIENYPINLQPLIIPYPIKCFPLNNGSLMIGSGTLSYTYDPDRNMPHMSGNFYEQFPNLPQKFISGYPEDEEYNNYIFLDKLNASKYSLIEAEITSEEIQIKNYLNCKTN</sequence>
<dbReference type="Proteomes" id="UP000605970">
    <property type="component" value="Unassembled WGS sequence"/>
</dbReference>
<keyword evidence="1" id="KW-0732">Signal</keyword>
<name>A0A8S9ZAV4_9BILA</name>
<evidence type="ECO:0000313" key="2">
    <source>
        <dbReference type="EMBL" id="KAF7623563.1"/>
    </source>
</evidence>
<dbReference type="OrthoDB" id="5884977at2759"/>